<dbReference type="EMBL" id="BOSL01000010">
    <property type="protein sequence ID" value="GIP54279.1"/>
    <property type="molecule type" value="Genomic_DNA"/>
</dbReference>
<organism evidence="2 3">
    <name type="scientific">Paenibacillus vini</name>
    <dbReference type="NCBI Taxonomy" id="1476024"/>
    <lineage>
        <taxon>Bacteria</taxon>
        <taxon>Bacillati</taxon>
        <taxon>Bacillota</taxon>
        <taxon>Bacilli</taxon>
        <taxon>Bacillales</taxon>
        <taxon>Paenibacillaceae</taxon>
        <taxon>Paenibacillus</taxon>
    </lineage>
</organism>
<dbReference type="RefSeq" id="WP_213655595.1">
    <property type="nucleotide sequence ID" value="NZ_BOSL01000010.1"/>
</dbReference>
<evidence type="ECO:0000313" key="2">
    <source>
        <dbReference type="EMBL" id="GIP54279.1"/>
    </source>
</evidence>
<name>A0ABQ4MEA4_9BACL</name>
<evidence type="ECO:0008006" key="4">
    <source>
        <dbReference type="Google" id="ProtNLM"/>
    </source>
</evidence>
<evidence type="ECO:0000256" key="1">
    <source>
        <dbReference type="SAM" id="SignalP"/>
    </source>
</evidence>
<keyword evidence="3" id="KW-1185">Reference proteome</keyword>
<feature type="chain" id="PRO_5045197895" description="Deacetylase PdaC domain-containing protein" evidence="1">
    <location>
        <begin position="27"/>
        <end position="228"/>
    </location>
</feature>
<keyword evidence="1" id="KW-0732">Signal</keyword>
<feature type="signal peptide" evidence="1">
    <location>
        <begin position="1"/>
        <end position="26"/>
    </location>
</feature>
<accession>A0ABQ4MEA4</accession>
<comment type="caution">
    <text evidence="2">The sequence shown here is derived from an EMBL/GenBank/DDBJ whole genome shotgun (WGS) entry which is preliminary data.</text>
</comment>
<sequence>MFKKAILLISLSLLMVITPISQPASAFERQKTDKSNIVIYPKGLSIPQDIIQDLKDSNPDAGIITIYEYSEVPSVEDRTSQNSVSPLGLPTTYVYKYINSTKVTVADALNKDEFKFSVARGEEVTLSRTYTGSLTGSLSGSPFDKGAIGANITITAQYTKGTKYTGPSESSSFNTREFRMKFYEERGTWKQIKQAISTINQEVIATDTKEGTYKKPTRFLSYSIDKKI</sequence>
<dbReference type="Proteomes" id="UP000679992">
    <property type="component" value="Unassembled WGS sequence"/>
</dbReference>
<evidence type="ECO:0000313" key="3">
    <source>
        <dbReference type="Proteomes" id="UP000679992"/>
    </source>
</evidence>
<proteinExistence type="predicted"/>
<gene>
    <name evidence="2" type="ORF">J42TS3_33140</name>
</gene>
<reference evidence="2 3" key="1">
    <citation type="submission" date="2021-03" db="EMBL/GenBank/DDBJ databases">
        <title>Antimicrobial resistance genes in bacteria isolated from Japanese honey, and their potential for conferring macrolide and lincosamide resistance in the American foulbrood pathogen Paenibacillus larvae.</title>
        <authorList>
            <person name="Okamoto M."/>
            <person name="Kumagai M."/>
            <person name="Kanamori H."/>
            <person name="Takamatsu D."/>
        </authorList>
    </citation>
    <scope>NUCLEOTIDE SEQUENCE [LARGE SCALE GENOMIC DNA]</scope>
    <source>
        <strain evidence="2 3">J42TS3</strain>
    </source>
</reference>
<protein>
    <recommendedName>
        <fullName evidence="4">Deacetylase PdaC domain-containing protein</fullName>
    </recommendedName>
</protein>